<evidence type="ECO:0000256" key="3">
    <source>
        <dbReference type="ARBA" id="ARBA00022553"/>
    </source>
</evidence>
<dbReference type="InterPro" id="IPR013087">
    <property type="entry name" value="Znf_C2H2_type"/>
</dbReference>
<comment type="similarity">
    <text evidence="2">Belongs to the krueppel C2H2-type zinc-finger protein family.</text>
</comment>
<feature type="region of interest" description="Disordered" evidence="13">
    <location>
        <begin position="1"/>
        <end position="27"/>
    </location>
</feature>
<feature type="domain" description="C2H2-type" evidence="14">
    <location>
        <begin position="708"/>
        <end position="732"/>
    </location>
</feature>
<feature type="domain" description="C2H2-type" evidence="14">
    <location>
        <begin position="1282"/>
        <end position="1312"/>
    </location>
</feature>
<reference evidence="15" key="1">
    <citation type="submission" date="2022-03" db="EMBL/GenBank/DDBJ databases">
        <authorList>
            <person name="Alioto T."/>
            <person name="Alioto T."/>
            <person name="Gomez Garrido J."/>
        </authorList>
    </citation>
    <scope>NUCLEOTIDE SEQUENCE</scope>
</reference>
<proteinExistence type="inferred from homology"/>
<evidence type="ECO:0000259" key="14">
    <source>
        <dbReference type="PROSITE" id="PS50157"/>
    </source>
</evidence>
<dbReference type="PROSITE" id="PS00028">
    <property type="entry name" value="ZINC_FINGER_C2H2_1"/>
    <property type="match status" value="11"/>
</dbReference>
<dbReference type="GO" id="GO:0003677">
    <property type="term" value="F:DNA binding"/>
    <property type="evidence" value="ECO:0007669"/>
    <property type="project" value="UniProtKB-KW"/>
</dbReference>
<dbReference type="SUPFAM" id="SSF57667">
    <property type="entry name" value="beta-beta-alpha zinc fingers"/>
    <property type="match status" value="1"/>
</dbReference>
<evidence type="ECO:0000256" key="9">
    <source>
        <dbReference type="ARBA" id="ARBA00023125"/>
    </source>
</evidence>
<evidence type="ECO:0000256" key="4">
    <source>
        <dbReference type="ARBA" id="ARBA00022723"/>
    </source>
</evidence>
<feature type="domain" description="C2H2-type" evidence="14">
    <location>
        <begin position="1095"/>
        <end position="1123"/>
    </location>
</feature>
<evidence type="ECO:0000313" key="16">
    <source>
        <dbReference type="Proteomes" id="UP001295444"/>
    </source>
</evidence>
<dbReference type="Pfam" id="PF00096">
    <property type="entry name" value="zf-C2H2"/>
    <property type="match status" value="1"/>
</dbReference>
<dbReference type="GO" id="GO:0008270">
    <property type="term" value="F:zinc ion binding"/>
    <property type="evidence" value="ECO:0007669"/>
    <property type="project" value="UniProtKB-KW"/>
</dbReference>
<evidence type="ECO:0000256" key="11">
    <source>
        <dbReference type="ARBA" id="ARBA00023242"/>
    </source>
</evidence>
<keyword evidence="3" id="KW-0597">Phosphoprotein</keyword>
<keyword evidence="8" id="KW-0805">Transcription regulation</keyword>
<organism evidence="15 16">
    <name type="scientific">Pelobates cultripes</name>
    <name type="common">Western spadefoot toad</name>
    <dbReference type="NCBI Taxonomy" id="61616"/>
    <lineage>
        <taxon>Eukaryota</taxon>
        <taxon>Metazoa</taxon>
        <taxon>Chordata</taxon>
        <taxon>Craniata</taxon>
        <taxon>Vertebrata</taxon>
        <taxon>Euteleostomi</taxon>
        <taxon>Amphibia</taxon>
        <taxon>Batrachia</taxon>
        <taxon>Anura</taxon>
        <taxon>Pelobatoidea</taxon>
        <taxon>Pelobatidae</taxon>
        <taxon>Pelobates</taxon>
    </lineage>
</organism>
<dbReference type="Pfam" id="PF25580">
    <property type="entry name" value="TPR_Rlf"/>
    <property type="match status" value="1"/>
</dbReference>
<keyword evidence="7" id="KW-0862">Zinc</keyword>
<keyword evidence="6 12" id="KW-0863">Zinc-finger</keyword>
<keyword evidence="4" id="KW-0479">Metal-binding</keyword>
<dbReference type="InterPro" id="IPR052251">
    <property type="entry name" value="GH-ZnFinger_Regulators"/>
</dbReference>
<dbReference type="Gene3D" id="3.30.160.60">
    <property type="entry name" value="Classic Zinc Finger"/>
    <property type="match status" value="3"/>
</dbReference>
<dbReference type="InterPro" id="IPR036236">
    <property type="entry name" value="Znf_C2H2_sf"/>
</dbReference>
<evidence type="ECO:0000256" key="6">
    <source>
        <dbReference type="ARBA" id="ARBA00022771"/>
    </source>
</evidence>
<comment type="subcellular location">
    <subcellularLocation>
        <location evidence="1">Nucleus</location>
    </subcellularLocation>
</comment>
<dbReference type="GO" id="GO:0000981">
    <property type="term" value="F:DNA-binding transcription factor activity, RNA polymerase II-specific"/>
    <property type="evidence" value="ECO:0007669"/>
    <property type="project" value="TreeGrafter"/>
</dbReference>
<sequence>MADGKGESRAGLANGGMPPPPSTPPLPHRFVETLRALEDQLREDEVSVLTSAMYCGSTCEILLHHTEDLIASENVMLCADIYGTALRSFANARPYLTTECEDVLLLLGRLVLSCFEVVLSMTEDDFSCDPGVKFKKSVMESHDILVEFGNNNLQLLVDVVKNGGAWKNPVLVKILSQQSIQPEEVQKWISQEGSCFLQMRAKHLMKSNCIQQAMILSKLCSESADISNDLFFRQTFITCLCTMLPDEDAFKEISTMEGKEVLDTICNLESEGQDNTAFILCTTYLTQQLQNEITSCSWELTLFWSKLQRRIDTSMNTFLERCRQFGLIAKTLQHLFFLIKVVHTEAGDAGVPVSIMLCIRALQIQSVETDATKISVCKTIACLLPQDLEVRRACQLTEFLFEPTLEGLNILEELFQQPDQKNEEESSIISNSLRCELLLALKSHWVFDPEFWDWKTLKRHCLKILGKEVSDTEEEENYGESSANEPDILSSTLANYEESAEQTQESLEVNNEIENVKVRKPVGSSERYKRWLQYKFYCIICKREVIEARILHHAKMHLKDGVYTCPVCIKKFRKKEIFVPHVMEHMKMPMRHRPKKKNEHLNIRHGVDVVKEESDDEDGYMTFRSLQDKNLQDRDVYPCPGSGCSRVFKQFKYLSIHLKAEHQNNDENAKHYLDMKNMREKCMFCRRHFITSFHLKQHLKVHVDPDPFMCVSLDCNEKFKSINELLLHKQKHLELQYKCELKGCNLVFSDLGLLYHHEAQHFRDASYRCNFPGCKKFYYCISELRNHNASHGLQSVEGRNNGADVFQEIKSESQLLPCFRDPLPSVTMEKVCVNSPTFADRHLMSDSMQLVPQDPCCKQLDFSSLSYSHGEHVHNPETCLHHDTSLECTCENENKGQVNFQGLRPPLFKQSSETVGEEIVGPNTLTNCTSSQIYSFNEEAIKTNPEYETKISSCDTGSEKVTTVKEECTEFPVVSAFPGPSASEDTLCELLTSLKHLNLKNSNTCIAYAGSQVQEDKASSSNNGETTKIPPSQKEKVLSQYLARLACKPYFCELKGCKYAFVTKDALLLHYVKKHHYTKEKALKLQMFQHKFSPFECHICQRSFTRRTHLRIHYRNKHHIVKEKVNCRPGRKKLDNSMQSCIMKARYANCLKTFQPSETSSGSSIQRSPVQEDFNSEMYADSLSDETDASHGLYSGSHGGDFETTKGRGSRRVVAQGKLCYILNKYHKPFHCIHKSCNSSFTTQRGLVRHYRLVHQYSKESLCLEKDKEKSKREFGKCRRIFTCKYKECGKSFICARALSKHYREFHDHGENEDKELEMYFTENHLKPQTDDEEKLSEETESDESEICCDVEGCSAVFTNHINYSRHVLARHRKYKHMEGRRKRGRPPTLRRVQEKLNESKPERRMIYRRKKIRVKTKAMKKEFVVFKTKEEALQMCALNVTITQFPCMVHGCASVVKLESSIIRHYKLTHHLSPAYVANHLTELVYCVKNFPGCIQEQISSEEAHSPRKRDCIPESKVPKLYMHGDVHSTLDQSDGYERSPKKGVNREVKDSLNYSPCNYNKTSQSCFAKSQSPKGSEKENLSFTHFQAACRRDKSEVSSPLDSSPLSSSKEDAQSAFDLKTFKPMGFESSFLKFLQESKETDDEFEDQSDQYKHPHVFQNQMLPCKNRKRSEACLSQGTRLRHENIEGFRPLLSSSAQSAASVLTLQNLRTILDKALTDCGDLALKQLHYQRPVVVLERSKFTAPLIDLFSNKKTDELCVGFS</sequence>
<evidence type="ECO:0000256" key="2">
    <source>
        <dbReference type="ARBA" id="ARBA00006991"/>
    </source>
</evidence>
<dbReference type="Pfam" id="PF25420">
    <property type="entry name" value="zf-C2H2_ZN292"/>
    <property type="match status" value="1"/>
</dbReference>
<feature type="region of interest" description="Disordered" evidence="13">
    <location>
        <begin position="1530"/>
        <end position="1549"/>
    </location>
</feature>
<feature type="domain" description="C2H2-type" evidence="14">
    <location>
        <begin position="680"/>
        <end position="707"/>
    </location>
</feature>
<feature type="compositionally biased region" description="Pro residues" evidence="13">
    <location>
        <begin position="17"/>
        <end position="27"/>
    </location>
</feature>
<dbReference type="SMART" id="SM00355">
    <property type="entry name" value="ZnF_C2H2"/>
    <property type="match status" value="13"/>
</dbReference>
<accession>A0AAD1R3I1</accession>
<dbReference type="InterPro" id="IPR058902">
    <property type="entry name" value="zf_C2H2_ZNF292/Rlf"/>
</dbReference>
<evidence type="ECO:0000256" key="13">
    <source>
        <dbReference type="SAM" id="MobiDB-lite"/>
    </source>
</evidence>
<name>A0AAD1R3I1_PELCU</name>
<gene>
    <name evidence="15" type="ORF">PECUL_23A061017</name>
</gene>
<dbReference type="Proteomes" id="UP001295444">
    <property type="component" value="Chromosome 01"/>
</dbReference>
<keyword evidence="5" id="KW-0677">Repeat</keyword>
<dbReference type="PROSITE" id="PS50157">
    <property type="entry name" value="ZINC_FINGER_C2H2_2"/>
    <property type="match status" value="6"/>
</dbReference>
<dbReference type="PANTHER" id="PTHR15507:SF18">
    <property type="entry name" value="ZINC FINGER PROTEIN RLF"/>
    <property type="match status" value="1"/>
</dbReference>
<keyword evidence="9" id="KW-0238">DNA-binding</keyword>
<keyword evidence="11" id="KW-0539">Nucleus</keyword>
<evidence type="ECO:0000256" key="7">
    <source>
        <dbReference type="ARBA" id="ARBA00022833"/>
    </source>
</evidence>
<feature type="compositionally biased region" description="Basic and acidic residues" evidence="13">
    <location>
        <begin position="1537"/>
        <end position="1549"/>
    </location>
</feature>
<evidence type="ECO:0000256" key="1">
    <source>
        <dbReference type="ARBA" id="ARBA00004123"/>
    </source>
</evidence>
<dbReference type="PANTHER" id="PTHR15507">
    <property type="entry name" value="ZINC FINGER PROTEIN RLF"/>
    <property type="match status" value="1"/>
</dbReference>
<dbReference type="Pfam" id="PF26218">
    <property type="entry name" value="zf_C2H2_ZNF292"/>
    <property type="match status" value="1"/>
</dbReference>
<evidence type="ECO:0000313" key="15">
    <source>
        <dbReference type="EMBL" id="CAH2222395.1"/>
    </source>
</evidence>
<feature type="domain" description="C2H2-type" evidence="14">
    <location>
        <begin position="637"/>
        <end position="667"/>
    </location>
</feature>
<evidence type="ECO:0000256" key="10">
    <source>
        <dbReference type="ARBA" id="ARBA00023163"/>
    </source>
</evidence>
<dbReference type="EMBL" id="OW240912">
    <property type="protein sequence ID" value="CAH2222395.1"/>
    <property type="molecule type" value="Genomic_DNA"/>
</dbReference>
<feature type="domain" description="C2H2-type" evidence="14">
    <location>
        <begin position="1230"/>
        <end position="1260"/>
    </location>
</feature>
<evidence type="ECO:0000256" key="5">
    <source>
        <dbReference type="ARBA" id="ARBA00022737"/>
    </source>
</evidence>
<evidence type="ECO:0000256" key="12">
    <source>
        <dbReference type="PROSITE-ProRule" id="PRU00042"/>
    </source>
</evidence>
<dbReference type="GO" id="GO:0005634">
    <property type="term" value="C:nucleus"/>
    <property type="evidence" value="ECO:0007669"/>
    <property type="project" value="UniProtKB-SubCell"/>
</dbReference>
<dbReference type="InterPro" id="IPR057986">
    <property type="entry name" value="TPR_Rlf/292/654"/>
</dbReference>
<keyword evidence="10" id="KW-0804">Transcription</keyword>
<protein>
    <submittedName>
        <fullName evidence="15">Zinc finger Rlf</fullName>
    </submittedName>
</protein>
<keyword evidence="16" id="KW-1185">Reference proteome</keyword>
<evidence type="ECO:0000256" key="8">
    <source>
        <dbReference type="ARBA" id="ARBA00023015"/>
    </source>
</evidence>